<sequence>MNKIIQILFLFSIFLFFRSFVVLGQESPAAGPQRLSLDEILNRVENRYAASGFSARFEQVSTIPAMEITETASGRIYVKRPGMMRWEYEKPDLQTVITDGKTLWIYRPEDNQVMIGKAPVFFRDGKGAGFLSDIRGIRRRFLIDLENEIQNNNYKLALYPVEKTFDVSVIYLSISAQTFEVVRIVTYNSYQDKTRIEFSNIRFEEKLDDALFTFKIPEGVEILHLDE</sequence>
<organism evidence="2 3">
    <name type="scientific">Candidatus Desulfatibia profunda</name>
    <dbReference type="NCBI Taxonomy" id="2841695"/>
    <lineage>
        <taxon>Bacteria</taxon>
        <taxon>Pseudomonadati</taxon>
        <taxon>Thermodesulfobacteriota</taxon>
        <taxon>Desulfobacteria</taxon>
        <taxon>Desulfobacterales</taxon>
        <taxon>Desulfobacterales incertae sedis</taxon>
        <taxon>Candidatus Desulfatibia</taxon>
    </lineage>
</organism>
<dbReference type="AlphaFoldDB" id="A0A8J6NWW9"/>
<reference evidence="2 3" key="1">
    <citation type="submission" date="2020-08" db="EMBL/GenBank/DDBJ databases">
        <title>Bridging the membrane lipid divide: bacteria of the FCB group superphylum have the potential to synthesize archaeal ether lipids.</title>
        <authorList>
            <person name="Villanueva L."/>
            <person name="Von Meijenfeldt F.A.B."/>
            <person name="Westbye A.B."/>
            <person name="Yadav S."/>
            <person name="Hopmans E.C."/>
            <person name="Dutilh B.E."/>
            <person name="Sinninghe Damste J.S."/>
        </authorList>
    </citation>
    <scope>NUCLEOTIDE SEQUENCE [LARGE SCALE GENOMIC DNA]</scope>
    <source>
        <strain evidence="2">NIOZ-UU30</strain>
    </source>
</reference>
<dbReference type="PANTHER" id="PTHR35869">
    <property type="entry name" value="OUTER-MEMBRANE LIPOPROTEIN CARRIER PROTEIN"/>
    <property type="match status" value="1"/>
</dbReference>
<evidence type="ECO:0000313" key="2">
    <source>
        <dbReference type="EMBL" id="MBC8362188.1"/>
    </source>
</evidence>
<protein>
    <submittedName>
        <fullName evidence="2">Outer membrane lipoprotein carrier protein LolA</fullName>
    </submittedName>
</protein>
<keyword evidence="1" id="KW-0732">Signal</keyword>
<dbReference type="InterPro" id="IPR004564">
    <property type="entry name" value="OM_lipoprot_carrier_LolA-like"/>
</dbReference>
<dbReference type="CDD" id="cd16325">
    <property type="entry name" value="LolA"/>
    <property type="match status" value="1"/>
</dbReference>
<proteinExistence type="predicted"/>
<evidence type="ECO:0000313" key="3">
    <source>
        <dbReference type="Proteomes" id="UP000603434"/>
    </source>
</evidence>
<dbReference type="EMBL" id="JACNJH010000176">
    <property type="protein sequence ID" value="MBC8362188.1"/>
    <property type="molecule type" value="Genomic_DNA"/>
</dbReference>
<name>A0A8J6NWW9_9BACT</name>
<gene>
    <name evidence="2" type="ORF">H8E23_12415</name>
</gene>
<dbReference type="Pfam" id="PF03548">
    <property type="entry name" value="LolA"/>
    <property type="match status" value="1"/>
</dbReference>
<accession>A0A8J6NWW9</accession>
<evidence type="ECO:0000256" key="1">
    <source>
        <dbReference type="ARBA" id="ARBA00022729"/>
    </source>
</evidence>
<dbReference type="PANTHER" id="PTHR35869:SF1">
    <property type="entry name" value="OUTER-MEMBRANE LIPOPROTEIN CARRIER PROTEIN"/>
    <property type="match status" value="1"/>
</dbReference>
<keyword evidence="2" id="KW-0449">Lipoprotein</keyword>
<dbReference type="Gene3D" id="2.50.20.10">
    <property type="entry name" value="Lipoprotein localisation LolA/LolB/LppX"/>
    <property type="match status" value="1"/>
</dbReference>
<dbReference type="Proteomes" id="UP000603434">
    <property type="component" value="Unassembled WGS sequence"/>
</dbReference>
<dbReference type="SUPFAM" id="SSF89392">
    <property type="entry name" value="Prokaryotic lipoproteins and lipoprotein localization factors"/>
    <property type="match status" value="1"/>
</dbReference>
<dbReference type="InterPro" id="IPR029046">
    <property type="entry name" value="LolA/LolB/LppX"/>
</dbReference>
<comment type="caution">
    <text evidence="2">The sequence shown here is derived from an EMBL/GenBank/DDBJ whole genome shotgun (WGS) entry which is preliminary data.</text>
</comment>